<keyword evidence="1" id="KW-1133">Transmembrane helix</keyword>
<proteinExistence type="predicted"/>
<gene>
    <name evidence="2" type="ORF">QYQ93_21470</name>
</gene>
<evidence type="ECO:0000313" key="3">
    <source>
        <dbReference type="Proteomes" id="UP001347174"/>
    </source>
</evidence>
<sequence>MHADSPVTIKYRWLYLVLICGVLLLGSCAVWCEAVDHRAI</sequence>
<organism evidence="2 3">
    <name type="scientific">Pseudomonas khavaziana</name>
    <dbReference type="NCBI Taxonomy" id="2842351"/>
    <lineage>
        <taxon>Bacteria</taxon>
        <taxon>Pseudomonadati</taxon>
        <taxon>Pseudomonadota</taxon>
        <taxon>Gammaproteobacteria</taxon>
        <taxon>Pseudomonadales</taxon>
        <taxon>Pseudomonadaceae</taxon>
        <taxon>Pseudomonas</taxon>
    </lineage>
</organism>
<dbReference type="EMBL" id="CP129946">
    <property type="protein sequence ID" value="WWA75359.1"/>
    <property type="molecule type" value="Genomic_DNA"/>
</dbReference>
<keyword evidence="1" id="KW-0812">Transmembrane</keyword>
<keyword evidence="1" id="KW-0472">Membrane</keyword>
<keyword evidence="3" id="KW-1185">Reference proteome</keyword>
<dbReference type="Proteomes" id="UP001347174">
    <property type="component" value="Chromosome"/>
</dbReference>
<evidence type="ECO:0000256" key="1">
    <source>
        <dbReference type="SAM" id="Phobius"/>
    </source>
</evidence>
<accession>A0ABZ2DEB6</accession>
<protein>
    <recommendedName>
        <fullName evidence="4">Lipoprotein</fullName>
    </recommendedName>
</protein>
<dbReference type="RefSeq" id="WP_268794451.1">
    <property type="nucleotide sequence ID" value="NZ_CP129946.1"/>
</dbReference>
<name>A0ABZ2DEB6_9PSED</name>
<evidence type="ECO:0008006" key="4">
    <source>
        <dbReference type="Google" id="ProtNLM"/>
    </source>
</evidence>
<evidence type="ECO:0000313" key="2">
    <source>
        <dbReference type="EMBL" id="WWA75359.1"/>
    </source>
</evidence>
<feature type="transmembrane region" description="Helical" evidence="1">
    <location>
        <begin position="12"/>
        <end position="32"/>
    </location>
</feature>
<reference evidence="2 3" key="1">
    <citation type="submission" date="2023-07" db="EMBL/GenBank/DDBJ databases">
        <title>Plant endophyte Pseudomonas khavaziana can be used to control wheat stem rot.</title>
        <authorList>
            <person name="Guo S."/>
            <person name="Shen X."/>
        </authorList>
    </citation>
    <scope>NUCLEOTIDE SEQUENCE [LARGE SCALE GENOMIC DNA]</scope>
    <source>
        <strain evidence="2 3">SR9</strain>
    </source>
</reference>